<evidence type="ECO:0000313" key="5">
    <source>
        <dbReference type="Proteomes" id="UP000175691"/>
    </source>
</evidence>
<dbReference type="PANTHER" id="PTHR37296">
    <property type="entry name" value="CONSERVED VIRULENCE FACTOR B"/>
    <property type="match status" value="1"/>
</dbReference>
<dbReference type="SUPFAM" id="SSF50249">
    <property type="entry name" value="Nucleic acid-binding proteins"/>
    <property type="match status" value="1"/>
</dbReference>
<dbReference type="InterPro" id="IPR040764">
    <property type="entry name" value="CvfB_WH"/>
</dbReference>
<name>A0A1E7Z598_9ALTE</name>
<dbReference type="InterPro" id="IPR014464">
    <property type="entry name" value="CvfB_fam"/>
</dbReference>
<organism evidence="4 5">
    <name type="scientific">Alteromonas confluentis</name>
    <dbReference type="NCBI Taxonomy" id="1656094"/>
    <lineage>
        <taxon>Bacteria</taxon>
        <taxon>Pseudomonadati</taxon>
        <taxon>Pseudomonadota</taxon>
        <taxon>Gammaproteobacteria</taxon>
        <taxon>Alteromonadales</taxon>
        <taxon>Alteromonadaceae</taxon>
        <taxon>Alteromonas/Salinimonas group</taxon>
        <taxon>Alteromonas</taxon>
    </lineage>
</organism>
<dbReference type="PIRSF" id="PIRSF012524">
    <property type="entry name" value="YitL_S1"/>
    <property type="match status" value="1"/>
</dbReference>
<protein>
    <recommendedName>
        <fullName evidence="6">GntR family transcriptional regulator</fullName>
    </recommendedName>
</protein>
<dbReference type="Gene3D" id="1.10.10.10">
    <property type="entry name" value="Winged helix-like DNA-binding domain superfamily/Winged helix DNA-binding domain"/>
    <property type="match status" value="1"/>
</dbReference>
<feature type="domain" description="Conserved virulence factor B-like winged helix" evidence="3">
    <location>
        <begin position="223"/>
        <end position="280"/>
    </location>
</feature>
<evidence type="ECO:0000259" key="3">
    <source>
        <dbReference type="Pfam" id="PF17783"/>
    </source>
</evidence>
<evidence type="ECO:0000313" key="4">
    <source>
        <dbReference type="EMBL" id="OFC68723.1"/>
    </source>
</evidence>
<evidence type="ECO:0000256" key="1">
    <source>
        <dbReference type="PIRNR" id="PIRNR012524"/>
    </source>
</evidence>
<dbReference type="Pfam" id="PF13509">
    <property type="entry name" value="S1_2"/>
    <property type="match status" value="1"/>
</dbReference>
<dbReference type="InterPro" id="IPR039566">
    <property type="entry name" value="CvfB_S1_st"/>
</dbReference>
<dbReference type="InterPro" id="IPR036388">
    <property type="entry name" value="WH-like_DNA-bd_sf"/>
</dbReference>
<dbReference type="RefSeq" id="WP_070127764.1">
    <property type="nucleotide sequence ID" value="NZ_MDHN01000045.1"/>
</dbReference>
<dbReference type="InterPro" id="IPR012340">
    <property type="entry name" value="NA-bd_OB-fold"/>
</dbReference>
<dbReference type="Proteomes" id="UP000175691">
    <property type="component" value="Unassembled WGS sequence"/>
</dbReference>
<sequence length="282" mass="31185">MIDIGKINPLRVAEELPFGFHLTTGDDNDPLVLLSHEKAANLDQPVKPGDELNVFVGLDETGNLEAWPNAPIANVGDTVVLKAVGATHFGGFFDWGADRDLLVPSGMQETPVNEGMHYVVHIYIDESTNRILGATKLHRFLKESAPYLKAGDAINCIVYGKTELGFKVVIEKQYLGLIFHSDAYKKLRIGQELEAFVKTVREDGKIDVALQRTDKAGRKTLEEAILDDLEAHGGVSTLTDKSKPEEIYSHFNVSKAAYKKALGALYKQRRISIDKTAIRLNK</sequence>
<accession>A0A1E7Z598</accession>
<dbReference type="OrthoDB" id="9801597at2"/>
<keyword evidence="5" id="KW-1185">Reference proteome</keyword>
<proteinExistence type="inferred from homology"/>
<dbReference type="AlphaFoldDB" id="A0A1E7Z598"/>
<dbReference type="Pfam" id="PF17783">
    <property type="entry name" value="WHD_CvfB"/>
    <property type="match status" value="1"/>
</dbReference>
<dbReference type="Gene3D" id="2.40.50.140">
    <property type="entry name" value="Nucleic acid-binding proteins"/>
    <property type="match status" value="2"/>
</dbReference>
<feature type="domain" description="Conserved virulence factor B first S1" evidence="2">
    <location>
        <begin position="4"/>
        <end position="65"/>
    </location>
</feature>
<evidence type="ECO:0008006" key="6">
    <source>
        <dbReference type="Google" id="ProtNLM"/>
    </source>
</evidence>
<gene>
    <name evidence="4" type="ORF">BFC18_01345</name>
</gene>
<evidence type="ECO:0000259" key="2">
    <source>
        <dbReference type="Pfam" id="PF13509"/>
    </source>
</evidence>
<dbReference type="EMBL" id="MDHN01000045">
    <property type="protein sequence ID" value="OFC68723.1"/>
    <property type="molecule type" value="Genomic_DNA"/>
</dbReference>
<dbReference type="PANTHER" id="PTHR37296:SF1">
    <property type="entry name" value="CONSERVED VIRULENCE FACTOR B"/>
    <property type="match status" value="1"/>
</dbReference>
<comment type="similarity">
    <text evidence="1">Belongs to the CvfB family.</text>
</comment>
<reference evidence="4 5" key="1">
    <citation type="submission" date="2016-08" db="EMBL/GenBank/DDBJ databases">
        <authorList>
            <person name="Seilhamer J.J."/>
        </authorList>
    </citation>
    <scope>NUCLEOTIDE SEQUENCE [LARGE SCALE GENOMIC DNA]</scope>
    <source>
        <strain evidence="4 5">KCTC 42603</strain>
    </source>
</reference>
<dbReference type="STRING" id="1656094.BFC18_01345"/>
<comment type="caution">
    <text evidence="4">The sequence shown here is derived from an EMBL/GenBank/DDBJ whole genome shotgun (WGS) entry which is preliminary data.</text>
</comment>